<gene>
    <name evidence="2" type="ORF">Tci_249289</name>
</gene>
<accession>A0A699GYF1</accession>
<feature type="non-terminal residue" evidence="2">
    <location>
        <position position="239"/>
    </location>
</feature>
<proteinExistence type="predicted"/>
<reference evidence="2" key="1">
    <citation type="journal article" date="2019" name="Sci. Rep.">
        <title>Draft genome of Tanacetum cinerariifolium, the natural source of mosquito coil.</title>
        <authorList>
            <person name="Yamashiro T."/>
            <person name="Shiraishi A."/>
            <person name="Satake H."/>
            <person name="Nakayama K."/>
        </authorList>
    </citation>
    <scope>NUCLEOTIDE SEQUENCE</scope>
</reference>
<dbReference type="EMBL" id="BKCJ010073278">
    <property type="protein sequence ID" value="GEW77313.1"/>
    <property type="molecule type" value="Genomic_DNA"/>
</dbReference>
<organism evidence="2">
    <name type="scientific">Tanacetum cinerariifolium</name>
    <name type="common">Dalmatian daisy</name>
    <name type="synonym">Chrysanthemum cinerariifolium</name>
    <dbReference type="NCBI Taxonomy" id="118510"/>
    <lineage>
        <taxon>Eukaryota</taxon>
        <taxon>Viridiplantae</taxon>
        <taxon>Streptophyta</taxon>
        <taxon>Embryophyta</taxon>
        <taxon>Tracheophyta</taxon>
        <taxon>Spermatophyta</taxon>
        <taxon>Magnoliopsida</taxon>
        <taxon>eudicotyledons</taxon>
        <taxon>Gunneridae</taxon>
        <taxon>Pentapetalae</taxon>
        <taxon>asterids</taxon>
        <taxon>campanulids</taxon>
        <taxon>Asterales</taxon>
        <taxon>Asteraceae</taxon>
        <taxon>Asteroideae</taxon>
        <taxon>Anthemideae</taxon>
        <taxon>Anthemidinae</taxon>
        <taxon>Tanacetum</taxon>
    </lineage>
</organism>
<evidence type="ECO:0000256" key="1">
    <source>
        <dbReference type="SAM" id="MobiDB-lite"/>
    </source>
</evidence>
<evidence type="ECO:0000313" key="2">
    <source>
        <dbReference type="EMBL" id="GEW77313.1"/>
    </source>
</evidence>
<protein>
    <submittedName>
        <fullName evidence="2">Uncharacterized protein</fullName>
    </submittedName>
</protein>
<sequence length="239" mass="26557">MEMEQRKTNQFQDTSKAKSSLSSSCAMIVALDEPQHVFGSDITRKNIVDTTYSKPVENSQDSSYIKTSQQSVVQNKSYVENHKDEVALKSSSIGLLDVAVNNNGLQQVSNLLLAPPQDEVAQQSSSVLDDLAEIKQGLQQCFDLLHQHVPRQEVAQNIVETRQESSTREGDTRTKLLKKLDDVSANMPLLAGEFDGSVGKVDELLCDRVSKFQVEVQCSLKVINDKVQVDARTDKQDDE</sequence>
<dbReference type="AlphaFoldDB" id="A0A699GYF1"/>
<name>A0A699GYF1_TANCI</name>
<feature type="region of interest" description="Disordered" evidence="1">
    <location>
        <begin position="1"/>
        <end position="20"/>
    </location>
</feature>
<comment type="caution">
    <text evidence="2">The sequence shown here is derived from an EMBL/GenBank/DDBJ whole genome shotgun (WGS) entry which is preliminary data.</text>
</comment>